<organism evidence="1 2">
    <name type="scientific">Proteus phage phiP4-3</name>
    <dbReference type="NCBI Taxonomy" id="2065203"/>
    <lineage>
        <taxon>Viruses</taxon>
        <taxon>Duplodnaviria</taxon>
        <taxon>Heunggongvirae</taxon>
        <taxon>Uroviricota</taxon>
        <taxon>Caudoviricetes</taxon>
        <taxon>Pantevenvirales</taxon>
        <taxon>Straboviridae</taxon>
        <taxon>Bragavirus</taxon>
        <taxon>Bragavirus p43</taxon>
    </lineage>
</organism>
<dbReference type="Proteomes" id="UP000240538">
    <property type="component" value="Segment"/>
</dbReference>
<reference evidence="1 2" key="1">
    <citation type="submission" date="2017-12" db="EMBL/GenBank/DDBJ databases">
        <title>Complete genome sequence and characterization of bacteriophage phiP4-3 infecting Proteus pennea.</title>
        <authorList>
            <person name="He Y."/>
            <person name="Yang H."/>
        </authorList>
    </citation>
    <scope>NUCLEOTIDE SEQUENCE [LARGE SCALE GENOMIC DNA]</scope>
</reference>
<dbReference type="EMBL" id="MG696114">
    <property type="protein sequence ID" value="AUM58454.1"/>
    <property type="molecule type" value="Genomic_DNA"/>
</dbReference>
<proteinExistence type="predicted"/>
<gene>
    <name evidence="1" type="ORF">phiP43_096</name>
</gene>
<evidence type="ECO:0000313" key="2">
    <source>
        <dbReference type="Proteomes" id="UP000240538"/>
    </source>
</evidence>
<keyword evidence="2" id="KW-1185">Reference proteome</keyword>
<evidence type="ECO:0000313" key="1">
    <source>
        <dbReference type="EMBL" id="AUM58454.1"/>
    </source>
</evidence>
<sequence>MSWYTAGVIPLEEKRKVFFTRWCDKETYTHKLAVMGPAICCETDWLDLEDFLNKSFSRACYSDLEFLNVINDDNIKWCEENLNKILVVYSGKVYNLEIKHTTSLKIRLFEV</sequence>
<accession>A0A2I6PFG3</accession>
<name>A0A2I6PFG3_9CAUD</name>
<protein>
    <submittedName>
        <fullName evidence="1">Uncharacterized protein</fullName>
    </submittedName>
</protein>